<dbReference type="Proteomes" id="UP000003160">
    <property type="component" value="Unassembled WGS sequence"/>
</dbReference>
<dbReference type="NCBIfam" id="TIGR01145">
    <property type="entry name" value="ATP_synt_delta"/>
    <property type="match status" value="1"/>
</dbReference>
<keyword evidence="4 7" id="KW-0406">Ion transport</keyword>
<dbReference type="GO" id="GO:0045259">
    <property type="term" value="C:proton-transporting ATP synthase complex"/>
    <property type="evidence" value="ECO:0007669"/>
    <property type="project" value="UniProtKB-KW"/>
</dbReference>
<protein>
    <recommendedName>
        <fullName evidence="7">ATP synthase subunit delta</fullName>
    </recommendedName>
    <alternativeName>
        <fullName evidence="7">ATP synthase F(1) sector subunit delta</fullName>
    </alternativeName>
    <alternativeName>
        <fullName evidence="7">F-type ATPase subunit delta</fullName>
        <shortName evidence="7">F-ATPase subunit delta</shortName>
    </alternativeName>
</protein>
<dbReference type="HOGENOM" id="CLU_085114_4_0_10"/>
<reference evidence="8 9" key="1">
    <citation type="submission" date="2009-10" db="EMBL/GenBank/DDBJ databases">
        <authorList>
            <person name="Qin X."/>
            <person name="Bachman B."/>
            <person name="Battles P."/>
            <person name="Bell A."/>
            <person name="Bess C."/>
            <person name="Bickham C."/>
            <person name="Chaboub L."/>
            <person name="Chen D."/>
            <person name="Coyle M."/>
            <person name="Deiros D.R."/>
            <person name="Dinh H."/>
            <person name="Forbes L."/>
            <person name="Fowler G."/>
            <person name="Francisco L."/>
            <person name="Fu Q."/>
            <person name="Gubbala S."/>
            <person name="Hale W."/>
            <person name="Han Y."/>
            <person name="Hemphill L."/>
            <person name="Highlander S.K."/>
            <person name="Hirani K."/>
            <person name="Hogues M."/>
            <person name="Jackson L."/>
            <person name="Jakkamsetti A."/>
            <person name="Javaid M."/>
            <person name="Jiang H."/>
            <person name="Korchina V."/>
            <person name="Kovar C."/>
            <person name="Lara F."/>
            <person name="Lee S."/>
            <person name="Mata R."/>
            <person name="Mathew T."/>
            <person name="Moen C."/>
            <person name="Morales K."/>
            <person name="Munidasa M."/>
            <person name="Nazareth L."/>
            <person name="Ngo R."/>
            <person name="Nguyen L."/>
            <person name="Okwuonu G."/>
            <person name="Ongeri F."/>
            <person name="Patil S."/>
            <person name="Petrosino J."/>
            <person name="Pham C."/>
            <person name="Pham P."/>
            <person name="Pu L.-L."/>
            <person name="Puazo M."/>
            <person name="Raj R."/>
            <person name="Reid J."/>
            <person name="Rouhana J."/>
            <person name="Saada N."/>
            <person name="Shang Y."/>
            <person name="Simmons D."/>
            <person name="Thornton R."/>
            <person name="Warren J."/>
            <person name="Weissenberger G."/>
            <person name="Zhang J."/>
            <person name="Zhang L."/>
            <person name="Zhou C."/>
            <person name="Zhu D."/>
            <person name="Muzny D."/>
            <person name="Worley K."/>
            <person name="Gibbs R."/>
        </authorList>
    </citation>
    <scope>NUCLEOTIDE SEQUENCE [LARGE SCALE GENOMIC DNA]</scope>
    <source>
        <strain evidence="8 9">DSM 17361</strain>
    </source>
</reference>
<gene>
    <name evidence="7 8" type="primary">atpH</name>
    <name evidence="8" type="ORF">HMPREF0645_0896</name>
</gene>
<keyword evidence="5 7" id="KW-0472">Membrane</keyword>
<evidence type="ECO:0000256" key="6">
    <source>
        <dbReference type="ARBA" id="ARBA00023310"/>
    </source>
</evidence>
<keyword evidence="9" id="KW-1185">Reference proteome</keyword>
<dbReference type="RefSeq" id="WP_007173010.1">
    <property type="nucleotide sequence ID" value="NZ_GG704780.1"/>
</dbReference>
<accession>D1PVB1</accession>
<keyword evidence="2 7" id="KW-0813">Transport</keyword>
<sequence length="178" mass="20472">MDLGVISVRYARALLKRATELKMEDKVYEEMQVLARSYLHVPELRFTIDNPMLAQDKKQMLLETACGTDVTDLTKRFLALVLKEGRETSLQFMAASYITLYRQQKNITRGRLITAIPVSPDMENKMKQMVEGRTRGKVEFNTEIDPDIIGGFILEYDTYRLDASVRTKLNTVLTTLQN</sequence>
<keyword evidence="7" id="KW-0139">CF(1)</keyword>
<evidence type="ECO:0000256" key="4">
    <source>
        <dbReference type="ARBA" id="ARBA00023065"/>
    </source>
</evidence>
<comment type="function">
    <text evidence="7">F(1)F(0) ATP synthase produces ATP from ADP in the presence of a proton or sodium gradient. F-type ATPases consist of two structural domains, F(1) containing the extramembraneous catalytic core and F(0) containing the membrane proton channel, linked together by a central stalk and a peripheral stalk. During catalysis, ATP synthesis in the catalytic domain of F(1) is coupled via a rotary mechanism of the central stalk subunits to proton translocation.</text>
</comment>
<evidence type="ECO:0000256" key="7">
    <source>
        <dbReference type="HAMAP-Rule" id="MF_01416"/>
    </source>
</evidence>
<keyword evidence="7" id="KW-1003">Cell membrane</keyword>
<dbReference type="AlphaFoldDB" id="D1PVB1"/>
<comment type="similarity">
    <text evidence="7">Belongs to the ATPase delta chain family.</text>
</comment>
<dbReference type="OrthoDB" id="9802471at2"/>
<keyword evidence="6 7" id="KW-0066">ATP synthesis</keyword>
<evidence type="ECO:0000313" key="8">
    <source>
        <dbReference type="EMBL" id="EFA44685.1"/>
    </source>
</evidence>
<evidence type="ECO:0000256" key="3">
    <source>
        <dbReference type="ARBA" id="ARBA00022781"/>
    </source>
</evidence>
<dbReference type="GO" id="GO:0046933">
    <property type="term" value="F:proton-transporting ATP synthase activity, rotational mechanism"/>
    <property type="evidence" value="ECO:0007669"/>
    <property type="project" value="UniProtKB-UniRule"/>
</dbReference>
<dbReference type="Gene3D" id="1.10.520.20">
    <property type="entry name" value="N-terminal domain of the delta subunit of the F1F0-ATP synthase"/>
    <property type="match status" value="1"/>
</dbReference>
<comment type="function">
    <text evidence="7">This protein is part of the stalk that links CF(0) to CF(1). It either transmits conformational changes from CF(0) to CF(1) or is implicated in proton conduction.</text>
</comment>
<keyword evidence="8" id="KW-0378">Hydrolase</keyword>
<dbReference type="PANTHER" id="PTHR11910">
    <property type="entry name" value="ATP SYNTHASE DELTA CHAIN"/>
    <property type="match status" value="1"/>
</dbReference>
<comment type="subcellular location">
    <subcellularLocation>
        <location evidence="7">Cell membrane</location>
        <topology evidence="7">Peripheral membrane protein</topology>
    </subcellularLocation>
    <subcellularLocation>
        <location evidence="1">Membrane</location>
    </subcellularLocation>
</comment>
<dbReference type="GO" id="GO:0016787">
    <property type="term" value="F:hydrolase activity"/>
    <property type="evidence" value="ECO:0007669"/>
    <property type="project" value="UniProtKB-KW"/>
</dbReference>
<proteinExistence type="inferred from homology"/>
<evidence type="ECO:0000256" key="2">
    <source>
        <dbReference type="ARBA" id="ARBA00022448"/>
    </source>
</evidence>
<dbReference type="NCBIfam" id="NF009964">
    <property type="entry name" value="PRK13429.1-3"/>
    <property type="match status" value="1"/>
</dbReference>
<dbReference type="InterPro" id="IPR026015">
    <property type="entry name" value="ATP_synth_OSCP/delta_N_sf"/>
</dbReference>
<dbReference type="eggNOG" id="COG0712">
    <property type="taxonomic scope" value="Bacteria"/>
</dbReference>
<dbReference type="SUPFAM" id="SSF47928">
    <property type="entry name" value="N-terminal domain of the delta subunit of the F1F0-ATP synthase"/>
    <property type="match status" value="1"/>
</dbReference>
<dbReference type="InterPro" id="IPR000711">
    <property type="entry name" value="ATPase_OSCP/dsu"/>
</dbReference>
<dbReference type="Pfam" id="PF00213">
    <property type="entry name" value="OSCP"/>
    <property type="match status" value="1"/>
</dbReference>
<organism evidence="8 9">
    <name type="scientific">Hallella bergensis DSM 17361</name>
    <dbReference type="NCBI Taxonomy" id="585502"/>
    <lineage>
        <taxon>Bacteria</taxon>
        <taxon>Pseudomonadati</taxon>
        <taxon>Bacteroidota</taxon>
        <taxon>Bacteroidia</taxon>
        <taxon>Bacteroidales</taxon>
        <taxon>Prevotellaceae</taxon>
        <taxon>Hallella</taxon>
    </lineage>
</organism>
<dbReference type="EMBL" id="ACKS01000035">
    <property type="protein sequence ID" value="EFA44685.1"/>
    <property type="molecule type" value="Genomic_DNA"/>
</dbReference>
<evidence type="ECO:0000313" key="9">
    <source>
        <dbReference type="Proteomes" id="UP000003160"/>
    </source>
</evidence>
<evidence type="ECO:0000256" key="5">
    <source>
        <dbReference type="ARBA" id="ARBA00023136"/>
    </source>
</evidence>
<keyword evidence="3 7" id="KW-0375">Hydrogen ion transport</keyword>
<evidence type="ECO:0000256" key="1">
    <source>
        <dbReference type="ARBA" id="ARBA00004370"/>
    </source>
</evidence>
<comment type="caution">
    <text evidence="8">The sequence shown here is derived from an EMBL/GenBank/DDBJ whole genome shotgun (WGS) entry which is preliminary data.</text>
</comment>
<dbReference type="PRINTS" id="PR00125">
    <property type="entry name" value="ATPASEDELTA"/>
</dbReference>
<dbReference type="GO" id="GO:0005886">
    <property type="term" value="C:plasma membrane"/>
    <property type="evidence" value="ECO:0007669"/>
    <property type="project" value="UniProtKB-SubCell"/>
</dbReference>
<name>D1PVB1_9BACT</name>
<dbReference type="HAMAP" id="MF_01416">
    <property type="entry name" value="ATP_synth_delta_bact"/>
    <property type="match status" value="1"/>
</dbReference>